<dbReference type="PANTHER" id="PTHR10046">
    <property type="entry name" value="ATP DEPENDENT LON PROTEASE FAMILY MEMBER"/>
    <property type="match status" value="1"/>
</dbReference>
<dbReference type="PRINTS" id="PR00830">
    <property type="entry name" value="ENDOLAPTASE"/>
</dbReference>
<feature type="domain" description="Lon N-terminal" evidence="17">
    <location>
        <begin position="13"/>
        <end position="206"/>
    </location>
</feature>
<keyword evidence="6 10" id="KW-0720">Serine protease</keyword>
<evidence type="ECO:0000313" key="18">
    <source>
        <dbReference type="EMBL" id="BBL35337.1"/>
    </source>
</evidence>
<dbReference type="SUPFAM" id="SSF52540">
    <property type="entry name" value="P-loop containing nucleoside triphosphate hydrolases"/>
    <property type="match status" value="1"/>
</dbReference>
<dbReference type="Gene3D" id="2.30.130.40">
    <property type="entry name" value="LON domain-like"/>
    <property type="match status" value="1"/>
</dbReference>
<feature type="domain" description="Lon proteolytic" evidence="16">
    <location>
        <begin position="594"/>
        <end position="775"/>
    </location>
</feature>
<dbReference type="PIRSF" id="PIRSF001174">
    <property type="entry name" value="Lon_proteas"/>
    <property type="match status" value="1"/>
</dbReference>
<evidence type="ECO:0000256" key="14">
    <source>
        <dbReference type="PROSITE-ProRule" id="PRU01122"/>
    </source>
</evidence>
<comment type="subunit">
    <text evidence="10 11">Homohexamer. Organized in a ring with a central cavity.</text>
</comment>
<dbReference type="AlphaFoldDB" id="A0A4Y1YR24"/>
<dbReference type="InterPro" id="IPR054594">
    <property type="entry name" value="Lon_lid"/>
</dbReference>
<dbReference type="Gene3D" id="1.20.5.5270">
    <property type="match status" value="1"/>
</dbReference>
<comment type="subcellular location">
    <subcellularLocation>
        <location evidence="1 10 11">Cytoplasm</location>
    </subcellularLocation>
</comment>
<dbReference type="Gene3D" id="1.20.58.1480">
    <property type="match status" value="1"/>
</dbReference>
<comment type="function">
    <text evidence="10">ATP-dependent serine protease that mediates the selective degradation of mutant and abnormal proteins as well as certain short-lived regulatory proteins. Required for cellular homeostasis and for survival from DNA damage and developmental changes induced by stress. Degrades polypeptides processively to yield small peptide fragments that are 5 to 10 amino acids long. Binds to DNA in a double-stranded, site-specific manner.</text>
</comment>
<dbReference type="FunFam" id="1.20.5.5270:FF:000002">
    <property type="entry name" value="Lon protease homolog"/>
    <property type="match status" value="1"/>
</dbReference>
<dbReference type="InterPro" id="IPR004815">
    <property type="entry name" value="Lon_bac/euk-typ"/>
</dbReference>
<dbReference type="GO" id="GO:0004252">
    <property type="term" value="F:serine-type endopeptidase activity"/>
    <property type="evidence" value="ECO:0007669"/>
    <property type="project" value="UniProtKB-UniRule"/>
</dbReference>
<dbReference type="SUPFAM" id="SSF54211">
    <property type="entry name" value="Ribosomal protein S5 domain 2-like"/>
    <property type="match status" value="1"/>
</dbReference>
<keyword evidence="8 10" id="KW-0346">Stress response</keyword>
<dbReference type="Gene3D" id="3.30.230.10">
    <property type="match status" value="1"/>
</dbReference>
<dbReference type="InterPro" id="IPR008269">
    <property type="entry name" value="Lon_proteolytic"/>
</dbReference>
<dbReference type="InterPro" id="IPR027543">
    <property type="entry name" value="Lon_bac"/>
</dbReference>
<dbReference type="FunFam" id="3.40.50.300:FF:000021">
    <property type="entry name" value="Lon protease homolog"/>
    <property type="match status" value="1"/>
</dbReference>
<dbReference type="SMART" id="SM00382">
    <property type="entry name" value="AAA"/>
    <property type="match status" value="1"/>
</dbReference>
<evidence type="ECO:0000256" key="15">
    <source>
        <dbReference type="RuleBase" id="RU000591"/>
    </source>
</evidence>
<dbReference type="PROSITE" id="PS51787">
    <property type="entry name" value="LON_N"/>
    <property type="match status" value="1"/>
</dbReference>
<dbReference type="PROSITE" id="PS51786">
    <property type="entry name" value="LON_PROTEOLYTIC"/>
    <property type="match status" value="1"/>
</dbReference>
<dbReference type="NCBIfam" id="TIGR00763">
    <property type="entry name" value="lon"/>
    <property type="match status" value="1"/>
</dbReference>
<keyword evidence="19" id="KW-1185">Reference proteome</keyword>
<comment type="catalytic activity">
    <reaction evidence="9 10 11 14">
        <text>Hydrolysis of proteins in presence of ATP.</text>
        <dbReference type="EC" id="3.4.21.53"/>
    </reaction>
</comment>
<dbReference type="KEGG" id="nst:Nstercoris_01600"/>
<dbReference type="PROSITE" id="PS01046">
    <property type="entry name" value="LON_SER"/>
    <property type="match status" value="1"/>
</dbReference>
<dbReference type="InterPro" id="IPR003111">
    <property type="entry name" value="Lon_prtase_N"/>
</dbReference>
<evidence type="ECO:0000256" key="2">
    <source>
        <dbReference type="ARBA" id="ARBA00022490"/>
    </source>
</evidence>
<evidence type="ECO:0000256" key="8">
    <source>
        <dbReference type="ARBA" id="ARBA00023016"/>
    </source>
</evidence>
<protein>
    <recommendedName>
        <fullName evidence="10 11">Lon protease</fullName>
        <ecNumber evidence="10 11">3.4.21.53</ecNumber>
    </recommendedName>
    <alternativeName>
        <fullName evidence="10">ATP-dependent protease La</fullName>
    </alternativeName>
</protein>
<reference evidence="18 19" key="1">
    <citation type="submission" date="2019-06" db="EMBL/GenBank/DDBJ databases">
        <title>Nitrosomonas stercoris KYUHI-S whole genome shotgun sequence.</title>
        <authorList>
            <person name="Nakagawa T."/>
            <person name="Tsuchiya Y."/>
            <person name="Takahashi R."/>
        </authorList>
    </citation>
    <scope>NUCLEOTIDE SEQUENCE [LARGE SCALE GENOMIC DNA]</scope>
    <source>
        <strain evidence="18 19">KYUHI-S</strain>
    </source>
</reference>
<dbReference type="Proteomes" id="UP000316473">
    <property type="component" value="Chromosome"/>
</dbReference>
<feature type="active site" evidence="10 12">
    <location>
        <position position="681"/>
    </location>
</feature>
<dbReference type="InterPro" id="IPR014721">
    <property type="entry name" value="Ribsml_uS5_D2-typ_fold_subgr"/>
</dbReference>
<dbReference type="InterPro" id="IPR027065">
    <property type="entry name" value="Lon_Prtase"/>
</dbReference>
<evidence type="ECO:0000256" key="6">
    <source>
        <dbReference type="ARBA" id="ARBA00022825"/>
    </source>
</evidence>
<evidence type="ECO:0000256" key="7">
    <source>
        <dbReference type="ARBA" id="ARBA00022840"/>
    </source>
</evidence>
<dbReference type="SUPFAM" id="SSF88697">
    <property type="entry name" value="PUA domain-like"/>
    <property type="match status" value="1"/>
</dbReference>
<dbReference type="InterPro" id="IPR020568">
    <property type="entry name" value="Ribosomal_Su5_D2-typ_SF"/>
</dbReference>
<evidence type="ECO:0000256" key="9">
    <source>
        <dbReference type="ARBA" id="ARBA00050665"/>
    </source>
</evidence>
<comment type="induction">
    <text evidence="10">By heat shock.</text>
</comment>
<evidence type="ECO:0000256" key="1">
    <source>
        <dbReference type="ARBA" id="ARBA00004496"/>
    </source>
</evidence>
<proteinExistence type="evidence at transcript level"/>
<evidence type="ECO:0000256" key="11">
    <source>
        <dbReference type="PIRNR" id="PIRNR001174"/>
    </source>
</evidence>
<evidence type="ECO:0000256" key="10">
    <source>
        <dbReference type="HAMAP-Rule" id="MF_01973"/>
    </source>
</evidence>
<keyword evidence="5 10" id="KW-0378">Hydrolase</keyword>
<evidence type="ECO:0000259" key="17">
    <source>
        <dbReference type="PROSITE" id="PS51787"/>
    </source>
</evidence>
<dbReference type="CDD" id="cd19500">
    <property type="entry name" value="RecA-like_Lon"/>
    <property type="match status" value="1"/>
</dbReference>
<dbReference type="Gene3D" id="1.10.8.60">
    <property type="match status" value="1"/>
</dbReference>
<evidence type="ECO:0000256" key="3">
    <source>
        <dbReference type="ARBA" id="ARBA00022670"/>
    </source>
</evidence>
<feature type="binding site" evidence="10 13">
    <location>
        <begin position="358"/>
        <end position="365"/>
    </location>
    <ligand>
        <name>ATP</name>
        <dbReference type="ChEBI" id="CHEBI:30616"/>
    </ligand>
</feature>
<dbReference type="GO" id="GO:0005737">
    <property type="term" value="C:cytoplasm"/>
    <property type="evidence" value="ECO:0007669"/>
    <property type="project" value="UniProtKB-SubCell"/>
</dbReference>
<feature type="active site" evidence="10 12">
    <location>
        <position position="724"/>
    </location>
</feature>
<sequence>MEHTQFKLPADVIALVPMRNVVLFPHVIMPIAVGRERSVAALQHILQTKTPVGIVLQKDPAIEEPGLDALHSVGTIGNVVRHQQAEDGTQHAICLGIERFRIIELVTGYPFLAARIQRIPETASDTTQVEALTLQLRERAMEVVSLLPGVPAELAHALQATRAPSDLADITASLLDTEVTEKQKLLETIAIEERLNAVLQILARRIEVLRLSQKIGERTKEQMEDRERKFLLREQLKAIQKELGEEGENEQEIAKLDADITAAGMPEEVEQEMRKELQRLQRMPTTSSEYSMLHTYLEWMTELPWQLPEEKPIDLSAAQAILEADHFGLERIKQRIIEFLAVQKLKPQGRAPILCFVGPPGVGKTSLGQSIARALQRPFVRVSLGGVHDEAEMRGHRRTYVGAMPGNIVQGLRKAGARNCVMMLDEIDKMTAGVQGDPSAALLEILDPEQNATFRDNYLGVPFDLSRVVFIATANVIDRVSPPVRDRMEIIDLPGYTPEEKLQIAQRYLVQRQSEANGLQSEQCVLSSTALQSVINHYTREAGVRQLEREIGRIMRHAALQIAQGSQQQVSVETDNLLAILGPEKYEHELALRSGLPGVATGLAWTPVGGDILFIEATRVSGSGRLLLTGQLGDVMKESAQAALTLVKSHADDLHIPASAFEKIDVHLHVPAGAIPKDGPSAGVAMFTALTSLFTNQAVRHDIAMTGEISLRGLVLPVGGIKEKILAAQRAGISTVLLPARNKKDLHDVPAATRSAMQFVFLETVDDAIRAALSCVTDNVNHTCSNYSLKLA</sequence>
<dbReference type="InterPro" id="IPR008268">
    <property type="entry name" value="Peptidase_S16_AS"/>
</dbReference>
<dbReference type="GO" id="GO:0043565">
    <property type="term" value="F:sequence-specific DNA binding"/>
    <property type="evidence" value="ECO:0007669"/>
    <property type="project" value="UniProtKB-UniRule"/>
</dbReference>
<dbReference type="Pfam" id="PF22667">
    <property type="entry name" value="Lon_lid"/>
    <property type="match status" value="1"/>
</dbReference>
<gene>
    <name evidence="10" type="primary">lon</name>
    <name evidence="18" type="ORF">Nstercoris_01600</name>
</gene>
<dbReference type="GO" id="GO:0006515">
    <property type="term" value="P:protein quality control for misfolded or incompletely synthesized proteins"/>
    <property type="evidence" value="ECO:0007669"/>
    <property type="project" value="UniProtKB-UniRule"/>
</dbReference>
<keyword evidence="2 10" id="KW-0963">Cytoplasm</keyword>
<dbReference type="InterPro" id="IPR015947">
    <property type="entry name" value="PUA-like_sf"/>
</dbReference>
<dbReference type="SMART" id="SM00464">
    <property type="entry name" value="LON"/>
    <property type="match status" value="1"/>
</dbReference>
<dbReference type="HAMAP" id="MF_01973">
    <property type="entry name" value="lon_bact"/>
    <property type="match status" value="1"/>
</dbReference>
<dbReference type="Pfam" id="PF05362">
    <property type="entry name" value="Lon_C"/>
    <property type="match status" value="1"/>
</dbReference>
<dbReference type="InterPro" id="IPR046336">
    <property type="entry name" value="Lon_prtase_N_sf"/>
</dbReference>
<dbReference type="GO" id="GO:0016887">
    <property type="term" value="F:ATP hydrolysis activity"/>
    <property type="evidence" value="ECO:0007669"/>
    <property type="project" value="UniProtKB-UniRule"/>
</dbReference>
<organism evidence="18 19">
    <name type="scientific">Nitrosomonas stercoris</name>
    <dbReference type="NCBI Taxonomy" id="1444684"/>
    <lineage>
        <taxon>Bacteria</taxon>
        <taxon>Pseudomonadati</taxon>
        <taxon>Pseudomonadota</taxon>
        <taxon>Betaproteobacteria</taxon>
        <taxon>Nitrosomonadales</taxon>
        <taxon>Nitrosomonadaceae</taxon>
        <taxon>Nitrosomonas</taxon>
    </lineage>
</organism>
<dbReference type="Pfam" id="PF00004">
    <property type="entry name" value="AAA"/>
    <property type="match status" value="1"/>
</dbReference>
<dbReference type="FunFam" id="3.30.230.10:FF:000019">
    <property type="entry name" value="Lon protease homolog 2, peroxisomal"/>
    <property type="match status" value="1"/>
</dbReference>
<evidence type="ECO:0000313" key="19">
    <source>
        <dbReference type="Proteomes" id="UP000316473"/>
    </source>
</evidence>
<evidence type="ECO:0000256" key="5">
    <source>
        <dbReference type="ARBA" id="ARBA00022801"/>
    </source>
</evidence>
<dbReference type="GO" id="GO:0004176">
    <property type="term" value="F:ATP-dependent peptidase activity"/>
    <property type="evidence" value="ECO:0007669"/>
    <property type="project" value="UniProtKB-UniRule"/>
</dbReference>
<comment type="similarity">
    <text evidence="10 11 14 15">Belongs to the peptidase S16 family.</text>
</comment>
<dbReference type="GO" id="GO:0005524">
    <property type="term" value="F:ATP binding"/>
    <property type="evidence" value="ECO:0007669"/>
    <property type="project" value="UniProtKB-UniRule"/>
</dbReference>
<accession>A0A4Y1YR24</accession>
<name>A0A4Y1YR24_9PROT</name>
<dbReference type="EC" id="3.4.21.53" evidence="10 11"/>
<dbReference type="InterPro" id="IPR027417">
    <property type="entry name" value="P-loop_NTPase"/>
</dbReference>
<evidence type="ECO:0000256" key="12">
    <source>
        <dbReference type="PIRSR" id="PIRSR001174-1"/>
    </source>
</evidence>
<keyword evidence="4 10" id="KW-0547">Nucleotide-binding</keyword>
<evidence type="ECO:0000256" key="13">
    <source>
        <dbReference type="PIRSR" id="PIRSR001174-2"/>
    </source>
</evidence>
<evidence type="ECO:0000256" key="4">
    <source>
        <dbReference type="ARBA" id="ARBA00022741"/>
    </source>
</evidence>
<dbReference type="EMBL" id="AP019755">
    <property type="protein sequence ID" value="BBL35337.1"/>
    <property type="molecule type" value="Genomic_DNA"/>
</dbReference>
<dbReference type="Pfam" id="PF02190">
    <property type="entry name" value="LON_substr_bdg"/>
    <property type="match status" value="1"/>
</dbReference>
<dbReference type="Gene3D" id="3.40.50.300">
    <property type="entry name" value="P-loop containing nucleotide triphosphate hydrolases"/>
    <property type="match status" value="1"/>
</dbReference>
<keyword evidence="3 10" id="KW-0645">Protease</keyword>
<dbReference type="InterPro" id="IPR003959">
    <property type="entry name" value="ATPase_AAA_core"/>
</dbReference>
<evidence type="ECO:0000259" key="16">
    <source>
        <dbReference type="PROSITE" id="PS51786"/>
    </source>
</evidence>
<keyword evidence="7 10" id="KW-0067">ATP-binding</keyword>
<dbReference type="GO" id="GO:0034605">
    <property type="term" value="P:cellular response to heat"/>
    <property type="evidence" value="ECO:0007669"/>
    <property type="project" value="UniProtKB-UniRule"/>
</dbReference>
<dbReference type="InterPro" id="IPR003593">
    <property type="entry name" value="AAA+_ATPase"/>
</dbReference>